<feature type="domain" description="Fas-binding factor 1 C-terminal" evidence="2">
    <location>
        <begin position="1"/>
        <end position="57"/>
    </location>
</feature>
<evidence type="ECO:0000313" key="4">
    <source>
        <dbReference type="Proteomes" id="UP000676336"/>
    </source>
</evidence>
<evidence type="ECO:0000259" key="2">
    <source>
        <dbReference type="Pfam" id="PF21007"/>
    </source>
</evidence>
<protein>
    <recommendedName>
        <fullName evidence="2">Fas-binding factor 1 C-terminal domain-containing protein</fullName>
    </recommendedName>
</protein>
<evidence type="ECO:0000313" key="3">
    <source>
        <dbReference type="EMBL" id="CAF4667295.1"/>
    </source>
</evidence>
<dbReference type="Proteomes" id="UP000676336">
    <property type="component" value="Unassembled WGS sequence"/>
</dbReference>
<dbReference type="GO" id="GO:0036064">
    <property type="term" value="C:ciliary basal body"/>
    <property type="evidence" value="ECO:0007669"/>
    <property type="project" value="TreeGrafter"/>
</dbReference>
<feature type="non-terminal residue" evidence="3">
    <location>
        <position position="1"/>
    </location>
</feature>
<evidence type="ECO:0000256" key="1">
    <source>
        <dbReference type="SAM" id="Coils"/>
    </source>
</evidence>
<dbReference type="InterPro" id="IPR049390">
    <property type="entry name" value="FBF1_C"/>
</dbReference>
<feature type="coiled-coil region" evidence="1">
    <location>
        <begin position="19"/>
        <end position="46"/>
    </location>
</feature>
<sequence length="57" mass="6857">LQELISRLEVHLSEQTKLVEEERWKALQAQKRMEAMQDALNGEQRLYMEKLARDRSE</sequence>
<comment type="caution">
    <text evidence="3">The sequence shown here is derived from an EMBL/GenBank/DDBJ whole genome shotgun (WGS) entry which is preliminary data.</text>
</comment>
<dbReference type="InterPro" id="IPR033561">
    <property type="entry name" value="FBF1"/>
</dbReference>
<proteinExistence type="predicted"/>
<dbReference type="PANTHER" id="PTHR33689:SF1">
    <property type="entry name" value="FAS-BINDING FACTOR 1"/>
    <property type="match status" value="1"/>
</dbReference>
<gene>
    <name evidence="3" type="ORF">SMN809_LOCUS41746</name>
</gene>
<reference evidence="3" key="1">
    <citation type="submission" date="2021-02" db="EMBL/GenBank/DDBJ databases">
        <authorList>
            <person name="Nowell W R."/>
        </authorList>
    </citation>
    <scope>NUCLEOTIDE SEQUENCE</scope>
</reference>
<feature type="non-terminal residue" evidence="3">
    <location>
        <position position="57"/>
    </location>
</feature>
<dbReference type="GO" id="GO:0005814">
    <property type="term" value="C:centriole"/>
    <property type="evidence" value="ECO:0007669"/>
    <property type="project" value="TreeGrafter"/>
</dbReference>
<accession>A0A8S2ZYS9</accession>
<dbReference type="Pfam" id="PF21007">
    <property type="entry name" value="FBF1"/>
    <property type="match status" value="1"/>
</dbReference>
<dbReference type="GO" id="GO:0060271">
    <property type="term" value="P:cilium assembly"/>
    <property type="evidence" value="ECO:0007669"/>
    <property type="project" value="InterPro"/>
</dbReference>
<keyword evidence="1" id="KW-0175">Coiled coil</keyword>
<dbReference type="GO" id="GO:0090162">
    <property type="term" value="P:establishment of epithelial cell polarity"/>
    <property type="evidence" value="ECO:0007669"/>
    <property type="project" value="InterPro"/>
</dbReference>
<dbReference type="AlphaFoldDB" id="A0A8S2ZYS9"/>
<dbReference type="PANTHER" id="PTHR33689">
    <property type="entry name" value="FAS-BINDING FACTOR 1"/>
    <property type="match status" value="1"/>
</dbReference>
<name>A0A8S2ZYS9_9BILA</name>
<organism evidence="3 4">
    <name type="scientific">Rotaria magnacalcarata</name>
    <dbReference type="NCBI Taxonomy" id="392030"/>
    <lineage>
        <taxon>Eukaryota</taxon>
        <taxon>Metazoa</taxon>
        <taxon>Spiralia</taxon>
        <taxon>Gnathifera</taxon>
        <taxon>Rotifera</taxon>
        <taxon>Eurotatoria</taxon>
        <taxon>Bdelloidea</taxon>
        <taxon>Philodinida</taxon>
        <taxon>Philodinidae</taxon>
        <taxon>Rotaria</taxon>
    </lineage>
</organism>
<dbReference type="EMBL" id="CAJOBI010118605">
    <property type="protein sequence ID" value="CAF4667295.1"/>
    <property type="molecule type" value="Genomic_DNA"/>
</dbReference>
<dbReference type="GO" id="GO:0097539">
    <property type="term" value="C:ciliary transition fiber"/>
    <property type="evidence" value="ECO:0007669"/>
    <property type="project" value="InterPro"/>
</dbReference>